<organism evidence="3">
    <name type="scientific">Caulobacter sp. 602-2</name>
    <dbReference type="NCBI Taxonomy" id="2710887"/>
    <lineage>
        <taxon>Bacteria</taxon>
        <taxon>Pseudomonadati</taxon>
        <taxon>Pseudomonadota</taxon>
        <taxon>Alphaproteobacteria</taxon>
        <taxon>Caulobacterales</taxon>
        <taxon>Caulobacteraceae</taxon>
        <taxon>Caulobacter</taxon>
    </lineage>
</organism>
<feature type="transmembrane region" description="Helical" evidence="1">
    <location>
        <begin position="126"/>
        <end position="147"/>
    </location>
</feature>
<feature type="domain" description="DUF3592" evidence="2">
    <location>
        <begin position="67"/>
        <end position="120"/>
    </location>
</feature>
<evidence type="ECO:0000256" key="1">
    <source>
        <dbReference type="SAM" id="Phobius"/>
    </source>
</evidence>
<reference evidence="3" key="1">
    <citation type="submission" date="2020-02" db="EMBL/GenBank/DDBJ databases">
        <authorList>
            <person name="Gao J."/>
            <person name="Sun J."/>
        </authorList>
    </citation>
    <scope>NUCLEOTIDE SEQUENCE</scope>
    <source>
        <strain evidence="3">602-2</strain>
    </source>
</reference>
<keyword evidence="1" id="KW-0812">Transmembrane</keyword>
<evidence type="ECO:0000313" key="3">
    <source>
        <dbReference type="EMBL" id="NGM49774.1"/>
    </source>
</evidence>
<feature type="transmembrane region" description="Helical" evidence="1">
    <location>
        <begin position="22"/>
        <end position="43"/>
    </location>
</feature>
<sequence length="159" mass="17094">MRACYQGGMMEAQAKVGSGDRLLSKLLVFVTLAVVGAGGLWLLEVVPAQRFLQDAVRVEGRVTATTCDNRGAVDYAYELEGRTYSGTDQPAGVCEAMKVGDPLPVWRLPDAPERSDLSPGEDLDDAISVAIGGPIFFSAVAVLLLAWDERRRRRAAPKA</sequence>
<name>A0A6G4QWR9_9CAUL</name>
<dbReference type="Pfam" id="PF12158">
    <property type="entry name" value="DUF3592"/>
    <property type="match status" value="1"/>
</dbReference>
<keyword evidence="1" id="KW-1133">Transmembrane helix</keyword>
<dbReference type="InterPro" id="IPR021994">
    <property type="entry name" value="DUF3592"/>
</dbReference>
<gene>
    <name evidence="3" type="ORF">G5B46_09180</name>
</gene>
<comment type="caution">
    <text evidence="3">The sequence shown here is derived from an EMBL/GenBank/DDBJ whole genome shotgun (WGS) entry which is preliminary data.</text>
</comment>
<proteinExistence type="predicted"/>
<protein>
    <submittedName>
        <fullName evidence="3">DUF3592 domain-containing protein</fullName>
    </submittedName>
</protein>
<dbReference type="RefSeq" id="WP_165257999.1">
    <property type="nucleotide sequence ID" value="NZ_JAAKGT010000003.1"/>
</dbReference>
<evidence type="ECO:0000259" key="2">
    <source>
        <dbReference type="Pfam" id="PF12158"/>
    </source>
</evidence>
<dbReference type="EMBL" id="JAAKGT010000003">
    <property type="protein sequence ID" value="NGM49774.1"/>
    <property type="molecule type" value="Genomic_DNA"/>
</dbReference>
<dbReference type="AlphaFoldDB" id="A0A6G4QWR9"/>
<accession>A0A6G4QWR9</accession>
<keyword evidence="1" id="KW-0472">Membrane</keyword>